<comment type="catalytic activity">
    <reaction evidence="12">
        <text>2,2-dimethylpropanal + hydrogen cyanide = (2S)-2-hydroxy-3,3-dimethylbutanenitrile</text>
        <dbReference type="Rhea" id="RHEA:77407"/>
        <dbReference type="ChEBI" id="CHEBI:18407"/>
        <dbReference type="ChEBI" id="CHEBI:141557"/>
        <dbReference type="ChEBI" id="CHEBI:197355"/>
    </reaction>
</comment>
<evidence type="ECO:0000256" key="8">
    <source>
        <dbReference type="ARBA" id="ARBA00051735"/>
    </source>
</evidence>
<dbReference type="InterPro" id="IPR045889">
    <property type="entry name" value="MES/HNL"/>
</dbReference>
<dbReference type="Pfam" id="PF00561">
    <property type="entry name" value="Abhydrolase_1"/>
    <property type="match status" value="1"/>
</dbReference>
<comment type="catalytic activity">
    <reaction evidence="3">
        <text>a monosubstituted aliphatic (S)-hydroxynitrile = an aldehyde + hydrogen cyanide</text>
        <dbReference type="Rhea" id="RHEA:56588"/>
        <dbReference type="ChEBI" id="CHEBI:17478"/>
        <dbReference type="ChEBI" id="CHEBI:18407"/>
        <dbReference type="ChEBI" id="CHEBI:140596"/>
        <dbReference type="EC" id="4.1.2.47"/>
    </reaction>
</comment>
<comment type="caution">
    <text evidence="22">The sequence shown here is derived from an EMBL/GenBank/DDBJ whole genome shotgun (WGS) entry which is preliminary data.</text>
</comment>
<evidence type="ECO:0000256" key="11">
    <source>
        <dbReference type="ARBA" id="ARBA00052511"/>
    </source>
</evidence>
<feature type="domain" description="AB hydrolase-1" evidence="21">
    <location>
        <begin position="5"/>
        <end position="242"/>
    </location>
</feature>
<dbReference type="GO" id="GO:0080030">
    <property type="term" value="F:methyl indole-3-acetate esterase activity"/>
    <property type="evidence" value="ECO:0007669"/>
    <property type="project" value="TreeGrafter"/>
</dbReference>
<comment type="similarity">
    <text evidence="15">Belongs to the AB hydrolase superfamily. Hydroxynitrile lyase family.</text>
</comment>
<evidence type="ECO:0000256" key="7">
    <source>
        <dbReference type="ARBA" id="ARBA00051647"/>
    </source>
</evidence>
<comment type="catalytic activity">
    <reaction evidence="7">
        <text>butan-2-one + hydrogen cyanide = 2-hydroxy-2-methylbutanenitrile</text>
        <dbReference type="Rhea" id="RHEA:77467"/>
        <dbReference type="ChEBI" id="CHEBI:18407"/>
        <dbReference type="ChEBI" id="CHEBI:28398"/>
        <dbReference type="ChEBI" id="CHEBI:60954"/>
    </reaction>
    <physiologicalReaction direction="right-to-left" evidence="7">
        <dbReference type="Rhea" id="RHEA:77469"/>
    </physiologicalReaction>
</comment>
<comment type="catalytic activity">
    <reaction evidence="4">
        <text>2-hydroxy-2-methylpropanenitrile = acetone + hydrogen cyanide</text>
        <dbReference type="Rhea" id="RHEA:11932"/>
        <dbReference type="ChEBI" id="CHEBI:15347"/>
        <dbReference type="ChEBI" id="CHEBI:15348"/>
        <dbReference type="ChEBI" id="CHEBI:18407"/>
    </reaction>
    <physiologicalReaction direction="left-to-right" evidence="4">
        <dbReference type="Rhea" id="RHEA:11933"/>
    </physiologicalReaction>
</comment>
<comment type="catalytic activity">
    <reaction evidence="2">
        <text>4-methoxybenzaldehyde + hydrogen cyanide = (2S)-2-hydroxy-2-(4-methoxyphenyl)acetonitrile</text>
        <dbReference type="Rhea" id="RHEA:77447"/>
        <dbReference type="ChEBI" id="CHEBI:18407"/>
        <dbReference type="ChEBI" id="CHEBI:28235"/>
        <dbReference type="ChEBI" id="CHEBI:197328"/>
    </reaction>
</comment>
<dbReference type="PANTHER" id="PTHR10992">
    <property type="entry name" value="METHYLESTERASE FAMILY MEMBER"/>
    <property type="match status" value="1"/>
</dbReference>
<evidence type="ECO:0000256" key="13">
    <source>
        <dbReference type="ARBA" id="ARBA00052609"/>
    </source>
</evidence>
<evidence type="ECO:0000256" key="12">
    <source>
        <dbReference type="ARBA" id="ARBA00052600"/>
    </source>
</evidence>
<comment type="catalytic activity">
    <reaction evidence="10">
        <text>2-methylpropanal + hydrogen cyanide = (2S)-2-hydroxy-3-methylbutanenitrile</text>
        <dbReference type="Rhea" id="RHEA:77403"/>
        <dbReference type="ChEBI" id="CHEBI:18407"/>
        <dbReference type="ChEBI" id="CHEBI:48943"/>
        <dbReference type="ChEBI" id="CHEBI:197354"/>
    </reaction>
</comment>
<dbReference type="AlphaFoldDB" id="A0AAN9EE93"/>
<dbReference type="GO" id="GO:0009694">
    <property type="term" value="P:jasmonic acid metabolic process"/>
    <property type="evidence" value="ECO:0007669"/>
    <property type="project" value="TreeGrafter"/>
</dbReference>
<keyword evidence="1" id="KW-0378">Hydrolase</keyword>
<proteinExistence type="inferred from homology"/>
<evidence type="ECO:0000256" key="4">
    <source>
        <dbReference type="ARBA" id="ARBA00050262"/>
    </source>
</evidence>
<evidence type="ECO:0000313" key="23">
    <source>
        <dbReference type="Proteomes" id="UP001372338"/>
    </source>
</evidence>
<accession>A0AAN9EE93</accession>
<comment type="catalytic activity">
    <reaction evidence="5">
        <text>benzaldehyde + hydrogen cyanide = (S)-mandelonitrile</text>
        <dbReference type="Rhea" id="RHEA:77427"/>
        <dbReference type="ChEBI" id="CHEBI:17169"/>
        <dbReference type="ChEBI" id="CHEBI:18407"/>
        <dbReference type="ChEBI" id="CHEBI:36941"/>
    </reaction>
</comment>
<evidence type="ECO:0000256" key="19">
    <source>
        <dbReference type="ARBA" id="ARBA00078291"/>
    </source>
</evidence>
<evidence type="ECO:0000256" key="9">
    <source>
        <dbReference type="ARBA" id="ARBA00051977"/>
    </source>
</evidence>
<evidence type="ECO:0000259" key="21">
    <source>
        <dbReference type="Pfam" id="PF00561"/>
    </source>
</evidence>
<comment type="catalytic activity">
    <reaction evidence="13">
        <text>cyclohexanecarbaldehyde + hydrogen cyanide = (2S)-2-cyclohexyl-2-hydroxyacetonitrile</text>
        <dbReference type="Rhea" id="RHEA:77423"/>
        <dbReference type="ChEBI" id="CHEBI:18407"/>
        <dbReference type="ChEBI" id="CHEBI:197359"/>
        <dbReference type="ChEBI" id="CHEBI:197360"/>
    </reaction>
</comment>
<keyword evidence="23" id="KW-1185">Reference proteome</keyword>
<evidence type="ECO:0000256" key="5">
    <source>
        <dbReference type="ARBA" id="ARBA00050358"/>
    </source>
</evidence>
<comment type="catalytic activity">
    <reaction evidence="6">
        <text>formylthiophene + hydrogen cyanide = (2R)-2-hydroxy-2-(thiophen-2-yl)acetonitrile</text>
        <dbReference type="Rhea" id="RHEA:77455"/>
        <dbReference type="ChEBI" id="CHEBI:18407"/>
        <dbReference type="ChEBI" id="CHEBI:87301"/>
        <dbReference type="ChEBI" id="CHEBI:197332"/>
    </reaction>
</comment>
<comment type="catalytic activity">
    <reaction evidence="11">
        <text>3-formylthiophene + hydrogen cyanide = (2S)-2-hydroxy-2-(thiophen-3-yl)acetonitrile</text>
        <dbReference type="Rhea" id="RHEA:77459"/>
        <dbReference type="ChEBI" id="CHEBI:18407"/>
        <dbReference type="ChEBI" id="CHEBI:87611"/>
        <dbReference type="ChEBI" id="CHEBI:197333"/>
    </reaction>
</comment>
<name>A0AAN9EE93_CROPI</name>
<dbReference type="GO" id="GO:0080031">
    <property type="term" value="F:methyl salicylate esterase activity"/>
    <property type="evidence" value="ECO:0007669"/>
    <property type="project" value="TreeGrafter"/>
</dbReference>
<dbReference type="SUPFAM" id="SSF53474">
    <property type="entry name" value="alpha/beta-Hydrolases"/>
    <property type="match status" value="1"/>
</dbReference>
<dbReference type="PANTHER" id="PTHR10992:SF1083">
    <property type="entry name" value="METHYLESTERASE 1"/>
    <property type="match status" value="1"/>
</dbReference>
<evidence type="ECO:0000256" key="17">
    <source>
        <dbReference type="ARBA" id="ARBA00069221"/>
    </source>
</evidence>
<dbReference type="GO" id="GO:0047606">
    <property type="term" value="F:(S)-hydroxynitrile lyase activity"/>
    <property type="evidence" value="ECO:0007669"/>
    <property type="project" value="UniProtKB-EC"/>
</dbReference>
<evidence type="ECO:0000256" key="3">
    <source>
        <dbReference type="ARBA" id="ARBA00050241"/>
    </source>
</evidence>
<sequence length="257" mass="28674">MEQKHFVLVHGVCHGAWCWFKLKTRLELAGHKVTALDLAASGINTKKIEDVHTFYEYSEPLLEFMASLGPNEKVILVGHSFGGLTLALAMDKFPQKIALAVFVAAFVPDTHHKPSYVLEELNKRYQISTGSSDAQLNSSRGGKTTFLFDPQLLSTNLYQLCSPEDLELAKTLTRTGSLFLEDLSEANNFSKEGYGYVPSAYIVCSEDLIIPLEYQKWMIQNAGIDKVREIKGSDHMAMLSKPQELCSSLVELTEKHA</sequence>
<comment type="catalytic activity">
    <reaction evidence="9">
        <text>acrolein + hydrogen cyanide = (2S)-2-hydroxybut-3-enenitrile</text>
        <dbReference type="Rhea" id="RHEA:77411"/>
        <dbReference type="ChEBI" id="CHEBI:15368"/>
        <dbReference type="ChEBI" id="CHEBI:18407"/>
        <dbReference type="ChEBI" id="CHEBI:197356"/>
    </reaction>
</comment>
<evidence type="ECO:0000256" key="18">
    <source>
        <dbReference type="ARBA" id="ARBA00076040"/>
    </source>
</evidence>
<dbReference type="Gene3D" id="3.40.50.1820">
    <property type="entry name" value="alpha/beta hydrolase"/>
    <property type="match status" value="1"/>
</dbReference>
<comment type="catalytic activity">
    <reaction evidence="8">
        <text>a disubstituted aliphatic (S)-hydroxynitrile = a ketone + hydrogen cyanide</text>
        <dbReference type="Rhea" id="RHEA:56592"/>
        <dbReference type="ChEBI" id="CHEBI:17087"/>
        <dbReference type="ChEBI" id="CHEBI:18407"/>
        <dbReference type="ChEBI" id="CHEBI:140597"/>
        <dbReference type="EC" id="4.1.2.47"/>
    </reaction>
</comment>
<comment type="catalytic activity">
    <reaction evidence="14">
        <text>an aromatic (S)-hydroxynitrile = an aromatic aldehyde + hydrogen cyanide</text>
        <dbReference type="Rhea" id="RHEA:54660"/>
        <dbReference type="ChEBI" id="CHEBI:18407"/>
        <dbReference type="ChEBI" id="CHEBI:33855"/>
        <dbReference type="ChEBI" id="CHEBI:138306"/>
        <dbReference type="EC" id="4.1.2.47"/>
    </reaction>
</comment>
<dbReference type="GO" id="GO:0009696">
    <property type="term" value="P:salicylic acid metabolic process"/>
    <property type="evidence" value="ECO:0007669"/>
    <property type="project" value="TreeGrafter"/>
</dbReference>
<evidence type="ECO:0000256" key="14">
    <source>
        <dbReference type="ARBA" id="ARBA00052826"/>
    </source>
</evidence>
<dbReference type="GO" id="GO:0080032">
    <property type="term" value="F:methyl jasmonate esterase activity"/>
    <property type="evidence" value="ECO:0007669"/>
    <property type="project" value="TreeGrafter"/>
</dbReference>
<dbReference type="EC" id="4.1.2.47" evidence="16"/>
<evidence type="ECO:0000256" key="2">
    <source>
        <dbReference type="ARBA" id="ARBA00050104"/>
    </source>
</evidence>
<evidence type="ECO:0000256" key="15">
    <source>
        <dbReference type="ARBA" id="ARBA00060885"/>
    </source>
</evidence>
<dbReference type="InterPro" id="IPR000073">
    <property type="entry name" value="AB_hydrolase_1"/>
</dbReference>
<reference evidence="22 23" key="1">
    <citation type="submission" date="2024-01" db="EMBL/GenBank/DDBJ databases">
        <title>The genomes of 5 underutilized Papilionoideae crops provide insights into root nodulation and disease resistanc.</title>
        <authorList>
            <person name="Yuan L."/>
        </authorList>
    </citation>
    <scope>NUCLEOTIDE SEQUENCE [LARGE SCALE GENOMIC DNA]</scope>
    <source>
        <strain evidence="22">ZHUSHIDOU_FW_LH</strain>
        <tissue evidence="22">Leaf</tissue>
    </source>
</reference>
<evidence type="ECO:0000256" key="10">
    <source>
        <dbReference type="ARBA" id="ARBA00052033"/>
    </source>
</evidence>
<organism evidence="22 23">
    <name type="scientific">Crotalaria pallida</name>
    <name type="common">Smooth rattlebox</name>
    <name type="synonym">Crotalaria striata</name>
    <dbReference type="NCBI Taxonomy" id="3830"/>
    <lineage>
        <taxon>Eukaryota</taxon>
        <taxon>Viridiplantae</taxon>
        <taxon>Streptophyta</taxon>
        <taxon>Embryophyta</taxon>
        <taxon>Tracheophyta</taxon>
        <taxon>Spermatophyta</taxon>
        <taxon>Magnoliopsida</taxon>
        <taxon>eudicotyledons</taxon>
        <taxon>Gunneridae</taxon>
        <taxon>Pentapetalae</taxon>
        <taxon>rosids</taxon>
        <taxon>fabids</taxon>
        <taxon>Fabales</taxon>
        <taxon>Fabaceae</taxon>
        <taxon>Papilionoideae</taxon>
        <taxon>50 kb inversion clade</taxon>
        <taxon>genistoids sensu lato</taxon>
        <taxon>core genistoids</taxon>
        <taxon>Crotalarieae</taxon>
        <taxon>Crotalaria</taxon>
    </lineage>
</organism>
<dbReference type="Proteomes" id="UP001372338">
    <property type="component" value="Unassembled WGS sequence"/>
</dbReference>
<dbReference type="EMBL" id="JAYWIO010000007">
    <property type="protein sequence ID" value="KAK7252854.1"/>
    <property type="molecule type" value="Genomic_DNA"/>
</dbReference>
<protein>
    <recommendedName>
        <fullName evidence="17">(S)-hydroxynitrile lyase</fullName>
        <ecNumber evidence="16">4.1.2.47</ecNumber>
    </recommendedName>
    <alternativeName>
        <fullName evidence="18">2-hydroxy-2-methylpropanenitrile lyase</fullName>
    </alternativeName>
    <alternativeName>
        <fullName evidence="19">Acetone cyanohydrin lyase</fullName>
    </alternativeName>
    <alternativeName>
        <fullName evidence="20">Hydroxynitrile lyase</fullName>
    </alternativeName>
</protein>
<evidence type="ECO:0000256" key="6">
    <source>
        <dbReference type="ARBA" id="ARBA00050608"/>
    </source>
</evidence>
<evidence type="ECO:0000256" key="1">
    <source>
        <dbReference type="ARBA" id="ARBA00022801"/>
    </source>
</evidence>
<evidence type="ECO:0000313" key="22">
    <source>
        <dbReference type="EMBL" id="KAK7252854.1"/>
    </source>
</evidence>
<dbReference type="InterPro" id="IPR029058">
    <property type="entry name" value="AB_hydrolase_fold"/>
</dbReference>
<dbReference type="FunFam" id="3.40.50.1820:FF:000051">
    <property type="entry name" value="(S)-hydroxynitrile lyase"/>
    <property type="match status" value="1"/>
</dbReference>
<evidence type="ECO:0000256" key="20">
    <source>
        <dbReference type="ARBA" id="ARBA00079794"/>
    </source>
</evidence>
<evidence type="ECO:0000256" key="16">
    <source>
        <dbReference type="ARBA" id="ARBA00066572"/>
    </source>
</evidence>
<gene>
    <name evidence="22" type="ORF">RIF29_37097</name>
</gene>